<comment type="caution">
    <text evidence="5">The sequence shown here is derived from an EMBL/GenBank/DDBJ whole genome shotgun (WGS) entry which is preliminary data.</text>
</comment>
<evidence type="ECO:0000256" key="4">
    <source>
        <dbReference type="ARBA" id="ARBA00023212"/>
    </source>
</evidence>
<keyword evidence="6" id="KW-1185">Reference proteome</keyword>
<evidence type="ECO:0000313" key="6">
    <source>
        <dbReference type="Proteomes" id="UP001152795"/>
    </source>
</evidence>
<dbReference type="Gene3D" id="2.30.29.170">
    <property type="match status" value="1"/>
</dbReference>
<gene>
    <name evidence="5" type="ORF">PACLA_8A013271</name>
</gene>
<protein>
    <submittedName>
        <fullName evidence="5">EF-hand domain-containing family member C2-like</fullName>
    </submittedName>
</protein>
<evidence type="ECO:0000313" key="5">
    <source>
        <dbReference type="EMBL" id="CAB3979642.1"/>
    </source>
</evidence>
<comment type="subcellular location">
    <subcellularLocation>
        <location evidence="1">Cytoplasm</location>
        <location evidence="1">Cytoskeleton</location>
    </subcellularLocation>
</comment>
<accession>A0A6S7FSU3</accession>
<keyword evidence="4" id="KW-0206">Cytoskeleton</keyword>
<dbReference type="GO" id="GO:0010975">
    <property type="term" value="P:regulation of neuron projection development"/>
    <property type="evidence" value="ECO:0007669"/>
    <property type="project" value="TreeGrafter"/>
</dbReference>
<dbReference type="InterPro" id="IPR040193">
    <property type="entry name" value="EFHC1/EFHC2/EFHB"/>
</dbReference>
<reference evidence="5" key="1">
    <citation type="submission" date="2020-04" db="EMBL/GenBank/DDBJ databases">
        <authorList>
            <person name="Alioto T."/>
            <person name="Alioto T."/>
            <person name="Gomez Garrido J."/>
        </authorList>
    </citation>
    <scope>NUCLEOTIDE SEQUENCE</scope>
    <source>
        <strain evidence="5">A484AB</strain>
    </source>
</reference>
<proteinExistence type="predicted"/>
<dbReference type="Proteomes" id="UP001152795">
    <property type="component" value="Unassembled WGS sequence"/>
</dbReference>
<dbReference type="GO" id="GO:0005874">
    <property type="term" value="C:microtubule"/>
    <property type="evidence" value="ECO:0007669"/>
    <property type="project" value="TreeGrafter"/>
</dbReference>
<dbReference type="AlphaFoldDB" id="A0A6S7FSU3"/>
<name>A0A6S7FSU3_PARCT</name>
<dbReference type="PANTHER" id="PTHR12086:SF11">
    <property type="entry name" value="EF-HAND DOMAIN-CONTAINING FAMILY MEMBER C2"/>
    <property type="match status" value="1"/>
</dbReference>
<evidence type="ECO:0000256" key="3">
    <source>
        <dbReference type="ARBA" id="ARBA00022737"/>
    </source>
</evidence>
<dbReference type="OrthoDB" id="6360546at2759"/>
<keyword evidence="2" id="KW-0963">Cytoplasm</keyword>
<keyword evidence="3" id="KW-0677">Repeat</keyword>
<dbReference type="PANTHER" id="PTHR12086">
    <property type="entry name" value="EF-HAND DOMAIN C-TERMINAL CONTAINING PROTEIN"/>
    <property type="match status" value="1"/>
</dbReference>
<evidence type="ECO:0000256" key="2">
    <source>
        <dbReference type="ARBA" id="ARBA00022490"/>
    </source>
</evidence>
<organism evidence="5 6">
    <name type="scientific">Paramuricea clavata</name>
    <name type="common">Red gorgonian</name>
    <name type="synonym">Violescent sea-whip</name>
    <dbReference type="NCBI Taxonomy" id="317549"/>
    <lineage>
        <taxon>Eukaryota</taxon>
        <taxon>Metazoa</taxon>
        <taxon>Cnidaria</taxon>
        <taxon>Anthozoa</taxon>
        <taxon>Octocorallia</taxon>
        <taxon>Malacalcyonacea</taxon>
        <taxon>Plexauridae</taxon>
        <taxon>Paramuricea</taxon>
    </lineage>
</organism>
<sequence>MSLPFLPGQVFDRKLGKSKFHKSQLFDYKNDVRCFVGGAKSGIGGETLPGQKLPPGHSVYPKGVGPEAPAWVAFDRQVLCFDAYFQEAVHEKREEQYRVRRKLRKDPEVLADYDAIIKDQLKTGVIEPVAALEKPSDKLHYLPHTTTI</sequence>
<evidence type="ECO:0000256" key="1">
    <source>
        <dbReference type="ARBA" id="ARBA00004245"/>
    </source>
</evidence>
<dbReference type="EMBL" id="CACRXK020000216">
    <property type="protein sequence ID" value="CAB3979642.1"/>
    <property type="molecule type" value="Genomic_DNA"/>
</dbReference>